<dbReference type="InterPro" id="IPR018060">
    <property type="entry name" value="HTH_AraC"/>
</dbReference>
<dbReference type="Gene3D" id="1.10.10.60">
    <property type="entry name" value="Homeodomain-like"/>
    <property type="match status" value="2"/>
</dbReference>
<dbReference type="SMART" id="SM00342">
    <property type="entry name" value="HTH_ARAC"/>
    <property type="match status" value="1"/>
</dbReference>
<protein>
    <submittedName>
        <fullName evidence="6">AraC-like DNA-binding protein</fullName>
    </submittedName>
</protein>
<dbReference type="PANTHER" id="PTHR46796">
    <property type="entry name" value="HTH-TYPE TRANSCRIPTIONAL ACTIVATOR RHAS-RELATED"/>
    <property type="match status" value="1"/>
</dbReference>
<keyword evidence="3" id="KW-0804">Transcription</keyword>
<keyword evidence="1" id="KW-0805">Transcription regulation</keyword>
<name>A0A7Z0K9I4_9MICC</name>
<dbReference type="SUPFAM" id="SSF51215">
    <property type="entry name" value="Regulatory protein AraC"/>
    <property type="match status" value="1"/>
</dbReference>
<keyword evidence="7" id="KW-1185">Reference proteome</keyword>
<dbReference type="Gene3D" id="2.60.120.10">
    <property type="entry name" value="Jelly Rolls"/>
    <property type="match status" value="1"/>
</dbReference>
<evidence type="ECO:0000256" key="2">
    <source>
        <dbReference type="ARBA" id="ARBA00023125"/>
    </source>
</evidence>
<gene>
    <name evidence="6" type="ORF">HNR09_001249</name>
</gene>
<evidence type="ECO:0000313" key="6">
    <source>
        <dbReference type="EMBL" id="NYJ77838.1"/>
    </source>
</evidence>
<dbReference type="InterPro" id="IPR014710">
    <property type="entry name" value="RmlC-like_jellyroll"/>
</dbReference>
<evidence type="ECO:0000256" key="3">
    <source>
        <dbReference type="ARBA" id="ARBA00023163"/>
    </source>
</evidence>
<reference evidence="6 7" key="1">
    <citation type="submission" date="2020-07" db="EMBL/GenBank/DDBJ databases">
        <title>Sequencing the genomes of 1000 actinobacteria strains.</title>
        <authorList>
            <person name="Klenk H.-P."/>
        </authorList>
    </citation>
    <scope>NUCLEOTIDE SEQUENCE [LARGE SCALE GENOMIC DNA]</scope>
    <source>
        <strain evidence="6 7">DSM 15475</strain>
    </source>
</reference>
<sequence>MIQDTLGMLDVQDIPPAIWVRRGRPPAMERAHRHDDLEINIVVRGRLDYLLGGRRISIGPGEIALFWAAFPHRLIDPGEADVCWVHLPLSTVLGWGLGEQEIGTLLRMRPVVVPLQEVPVRVVDLFEVWRTELAGDDAEIALLEAQALVRRVLAGHRRSGAAAGASGGTCGAPQEPEGAAHSGQGAAEHAVAMARYLAAHHRLPVSVSDAAGAVHLSPTYAMGVFKKVLGMTVAEYLTMCRLAEAKRLLLTTDWSAADVAHASGFSSQSSFYVHFKRDVGTSPSGYRRRYDFMSH</sequence>
<dbReference type="Pfam" id="PF02311">
    <property type="entry name" value="AraC_binding"/>
    <property type="match status" value="1"/>
</dbReference>
<organism evidence="6 7">
    <name type="scientific">Nesterenkonia xinjiangensis</name>
    <dbReference type="NCBI Taxonomy" id="225327"/>
    <lineage>
        <taxon>Bacteria</taxon>
        <taxon>Bacillati</taxon>
        <taxon>Actinomycetota</taxon>
        <taxon>Actinomycetes</taxon>
        <taxon>Micrococcales</taxon>
        <taxon>Micrococcaceae</taxon>
        <taxon>Nesterenkonia</taxon>
    </lineage>
</organism>
<keyword evidence="2 6" id="KW-0238">DNA-binding</keyword>
<feature type="region of interest" description="Disordered" evidence="4">
    <location>
        <begin position="162"/>
        <end position="184"/>
    </location>
</feature>
<dbReference type="GO" id="GO:0003700">
    <property type="term" value="F:DNA-binding transcription factor activity"/>
    <property type="evidence" value="ECO:0007669"/>
    <property type="project" value="InterPro"/>
</dbReference>
<dbReference type="GO" id="GO:0043565">
    <property type="term" value="F:sequence-specific DNA binding"/>
    <property type="evidence" value="ECO:0007669"/>
    <property type="project" value="InterPro"/>
</dbReference>
<dbReference type="SUPFAM" id="SSF46689">
    <property type="entry name" value="Homeodomain-like"/>
    <property type="match status" value="2"/>
</dbReference>
<dbReference type="RefSeq" id="WP_179541266.1">
    <property type="nucleotide sequence ID" value="NZ_BAAALL010000002.1"/>
</dbReference>
<dbReference type="InterPro" id="IPR009057">
    <property type="entry name" value="Homeodomain-like_sf"/>
</dbReference>
<dbReference type="Pfam" id="PF12833">
    <property type="entry name" value="HTH_18"/>
    <property type="match status" value="1"/>
</dbReference>
<evidence type="ECO:0000313" key="7">
    <source>
        <dbReference type="Proteomes" id="UP000535437"/>
    </source>
</evidence>
<comment type="caution">
    <text evidence="6">The sequence shown here is derived from an EMBL/GenBank/DDBJ whole genome shotgun (WGS) entry which is preliminary data.</text>
</comment>
<dbReference type="Proteomes" id="UP000535437">
    <property type="component" value="Unassembled WGS sequence"/>
</dbReference>
<accession>A0A7Z0K9I4</accession>
<dbReference type="InterPro" id="IPR050204">
    <property type="entry name" value="AraC_XylS_family_regulators"/>
</dbReference>
<dbReference type="InterPro" id="IPR003313">
    <property type="entry name" value="AraC-bd"/>
</dbReference>
<dbReference type="PANTHER" id="PTHR46796:SF6">
    <property type="entry name" value="ARAC SUBFAMILY"/>
    <property type="match status" value="1"/>
</dbReference>
<dbReference type="PROSITE" id="PS01124">
    <property type="entry name" value="HTH_ARAC_FAMILY_2"/>
    <property type="match status" value="1"/>
</dbReference>
<proteinExistence type="predicted"/>
<evidence type="ECO:0000256" key="1">
    <source>
        <dbReference type="ARBA" id="ARBA00023015"/>
    </source>
</evidence>
<dbReference type="EMBL" id="JACCFY010000001">
    <property type="protein sequence ID" value="NYJ77838.1"/>
    <property type="molecule type" value="Genomic_DNA"/>
</dbReference>
<dbReference type="InterPro" id="IPR037923">
    <property type="entry name" value="HTH-like"/>
</dbReference>
<evidence type="ECO:0000256" key="4">
    <source>
        <dbReference type="SAM" id="MobiDB-lite"/>
    </source>
</evidence>
<dbReference type="AlphaFoldDB" id="A0A7Z0K9I4"/>
<feature type="domain" description="HTH araC/xylS-type" evidence="5">
    <location>
        <begin position="191"/>
        <end position="289"/>
    </location>
</feature>
<evidence type="ECO:0000259" key="5">
    <source>
        <dbReference type="PROSITE" id="PS01124"/>
    </source>
</evidence>